<organism evidence="9 10">
    <name type="scientific">Clostridium beijerinckii</name>
    <name type="common">Clostridium MP</name>
    <dbReference type="NCBI Taxonomy" id="1520"/>
    <lineage>
        <taxon>Bacteria</taxon>
        <taxon>Bacillati</taxon>
        <taxon>Bacillota</taxon>
        <taxon>Clostridia</taxon>
        <taxon>Eubacteriales</taxon>
        <taxon>Clostridiaceae</taxon>
        <taxon>Clostridium</taxon>
    </lineage>
</organism>
<feature type="transmembrane region" description="Helical" evidence="7">
    <location>
        <begin position="93"/>
        <end position="113"/>
    </location>
</feature>
<feature type="transmembrane region" description="Helical" evidence="7">
    <location>
        <begin position="319"/>
        <end position="340"/>
    </location>
</feature>
<evidence type="ECO:0000256" key="2">
    <source>
        <dbReference type="ARBA" id="ARBA00007400"/>
    </source>
</evidence>
<dbReference type="EMBL" id="LZZI01000016">
    <property type="protein sequence ID" value="OOM63146.1"/>
    <property type="molecule type" value="Genomic_DNA"/>
</dbReference>
<keyword evidence="4 7" id="KW-0812">Transmembrane</keyword>
<sequence length="379" mass="44510">MENTEIDSKINMVERKIGRSSNLELLRIFAIVMIIAHHYSVHGGWDIPNELSYNRIIVQLISLGGKLGVNCFILITGYFMINSKFNIKKFSKIIGQVFFYSVAIMLVFKLFGISHIGIRETAKSFFPIIFSKYWFATTYVELYILSPYLNKLINYCTEKEYQRLLIILIIILSVIPTFTNSLPGIDNLPWFVFLYLVASYIRKYQYNFFDRRKLLLLIFIGSYMLIMISVVIIDLFALKIPDFPFDPTFLREMNSLPMFICSISLFLYFKKLDMGSKKIINNISSTTFGIYLIHDNNLVRSYLWEHIAKNNSFYNSRWLSLHAIVTISLVFFICMIIEGVRINFIEKPAMKFWDKEIESKFLNKSRNYIDRAFSQHISN</sequence>
<name>A0A1S8SBZ2_CLOBE</name>
<keyword evidence="6 7" id="KW-0472">Membrane</keyword>
<dbReference type="GO" id="GO:0005886">
    <property type="term" value="C:plasma membrane"/>
    <property type="evidence" value="ECO:0007669"/>
    <property type="project" value="UniProtKB-SubCell"/>
</dbReference>
<evidence type="ECO:0000256" key="3">
    <source>
        <dbReference type="ARBA" id="ARBA00022475"/>
    </source>
</evidence>
<keyword evidence="3" id="KW-1003">Cell membrane</keyword>
<keyword evidence="9" id="KW-0012">Acyltransferase</keyword>
<feature type="transmembrane region" description="Helical" evidence="7">
    <location>
        <begin position="125"/>
        <end position="149"/>
    </location>
</feature>
<dbReference type="GO" id="GO:0016413">
    <property type="term" value="F:O-acetyltransferase activity"/>
    <property type="evidence" value="ECO:0007669"/>
    <property type="project" value="TreeGrafter"/>
</dbReference>
<feature type="transmembrane region" description="Helical" evidence="7">
    <location>
        <begin position="249"/>
        <end position="269"/>
    </location>
</feature>
<comment type="similarity">
    <text evidence="2">Belongs to the acyltransferase 3 family.</text>
</comment>
<feature type="transmembrane region" description="Helical" evidence="7">
    <location>
        <begin position="214"/>
        <end position="237"/>
    </location>
</feature>
<dbReference type="Pfam" id="PF01757">
    <property type="entry name" value="Acyl_transf_3"/>
    <property type="match status" value="1"/>
</dbReference>
<reference evidence="9 10" key="1">
    <citation type="submission" date="2016-05" db="EMBL/GenBank/DDBJ databases">
        <title>Microbial solvent formation.</title>
        <authorList>
            <person name="Poehlein A."/>
            <person name="Montoya Solano J.D."/>
            <person name="Flitsch S."/>
            <person name="Krabben P."/>
            <person name="Duerre P."/>
            <person name="Daniel R."/>
        </authorList>
    </citation>
    <scope>NUCLEOTIDE SEQUENCE [LARGE SCALE GENOMIC DNA]</scope>
    <source>
        <strain evidence="9 10">DSM 53</strain>
    </source>
</reference>
<evidence type="ECO:0000313" key="9">
    <source>
        <dbReference type="EMBL" id="OOM63146.1"/>
    </source>
</evidence>
<keyword evidence="5 7" id="KW-1133">Transmembrane helix</keyword>
<dbReference type="Proteomes" id="UP000190973">
    <property type="component" value="Unassembled WGS sequence"/>
</dbReference>
<dbReference type="PANTHER" id="PTHR40074:SF2">
    <property type="entry name" value="O-ACETYLTRANSFERASE WECH"/>
    <property type="match status" value="1"/>
</dbReference>
<accession>A0A1S8SBZ2</accession>
<evidence type="ECO:0000259" key="8">
    <source>
        <dbReference type="Pfam" id="PF01757"/>
    </source>
</evidence>
<comment type="subcellular location">
    <subcellularLocation>
        <location evidence="1">Cell membrane</location>
        <topology evidence="1">Multi-pass membrane protein</topology>
    </subcellularLocation>
</comment>
<protein>
    <submittedName>
        <fullName evidence="9">Acyltransferase family protein</fullName>
    </submittedName>
</protein>
<feature type="transmembrane region" description="Helical" evidence="7">
    <location>
        <begin position="25"/>
        <end position="45"/>
    </location>
</feature>
<dbReference type="PANTHER" id="PTHR40074">
    <property type="entry name" value="O-ACETYLTRANSFERASE WECH"/>
    <property type="match status" value="1"/>
</dbReference>
<evidence type="ECO:0000256" key="7">
    <source>
        <dbReference type="SAM" id="Phobius"/>
    </source>
</evidence>
<gene>
    <name evidence="9" type="ORF">CLBCK_12510</name>
</gene>
<evidence type="ECO:0000313" key="10">
    <source>
        <dbReference type="Proteomes" id="UP000190973"/>
    </source>
</evidence>
<feature type="transmembrane region" description="Helical" evidence="7">
    <location>
        <begin position="161"/>
        <end position="178"/>
    </location>
</feature>
<evidence type="ECO:0000256" key="6">
    <source>
        <dbReference type="ARBA" id="ARBA00023136"/>
    </source>
</evidence>
<dbReference type="RefSeq" id="WP_077837976.1">
    <property type="nucleotide sequence ID" value="NZ_JABTAE010000001.1"/>
</dbReference>
<feature type="transmembrane region" description="Helical" evidence="7">
    <location>
        <begin position="57"/>
        <end position="81"/>
    </location>
</feature>
<dbReference type="AlphaFoldDB" id="A0A1S8SBZ2"/>
<keyword evidence="9" id="KW-0808">Transferase</keyword>
<evidence type="ECO:0000256" key="1">
    <source>
        <dbReference type="ARBA" id="ARBA00004651"/>
    </source>
</evidence>
<evidence type="ECO:0000256" key="4">
    <source>
        <dbReference type="ARBA" id="ARBA00022692"/>
    </source>
</evidence>
<comment type="caution">
    <text evidence="9">The sequence shown here is derived from an EMBL/GenBank/DDBJ whole genome shotgun (WGS) entry which is preliminary data.</text>
</comment>
<feature type="transmembrane region" description="Helical" evidence="7">
    <location>
        <begin position="184"/>
        <end position="202"/>
    </location>
</feature>
<proteinExistence type="inferred from homology"/>
<feature type="domain" description="Acyltransferase 3" evidence="8">
    <location>
        <begin position="22"/>
        <end position="337"/>
    </location>
</feature>
<evidence type="ECO:0000256" key="5">
    <source>
        <dbReference type="ARBA" id="ARBA00022989"/>
    </source>
</evidence>
<dbReference type="InterPro" id="IPR002656">
    <property type="entry name" value="Acyl_transf_3_dom"/>
</dbReference>
<dbReference type="GO" id="GO:0009246">
    <property type="term" value="P:enterobacterial common antigen biosynthetic process"/>
    <property type="evidence" value="ECO:0007669"/>
    <property type="project" value="TreeGrafter"/>
</dbReference>